<dbReference type="RefSeq" id="XP_067921210.1">
    <property type="nucleotide sequence ID" value="XM_068066816.1"/>
</dbReference>
<keyword evidence="2" id="KW-1185">Reference proteome</keyword>
<dbReference type="Proteomes" id="UP000221165">
    <property type="component" value="Unassembled WGS sequence"/>
</dbReference>
<dbReference type="AlphaFoldDB" id="A0A2C6JZ91"/>
<dbReference type="EMBL" id="MIGC01003398">
    <property type="protein sequence ID" value="PHJ19511.1"/>
    <property type="molecule type" value="Genomic_DNA"/>
</dbReference>
<evidence type="ECO:0000313" key="2">
    <source>
        <dbReference type="Proteomes" id="UP000221165"/>
    </source>
</evidence>
<feature type="non-terminal residue" evidence="1">
    <location>
        <position position="1"/>
    </location>
</feature>
<proteinExistence type="predicted"/>
<dbReference type="GeneID" id="94430027"/>
<sequence>LGTLLRSRDIGSLDSILVTLLKVDIPPLDSRMQRDSSRIS</sequence>
<protein>
    <submittedName>
        <fullName evidence="1">Uncharacterized protein</fullName>
    </submittedName>
</protein>
<gene>
    <name evidence="1" type="ORF">CSUI_006662</name>
</gene>
<evidence type="ECO:0000313" key="1">
    <source>
        <dbReference type="EMBL" id="PHJ19511.1"/>
    </source>
</evidence>
<accession>A0A2C6JZ91</accession>
<name>A0A2C6JZ91_9APIC</name>
<reference evidence="1 2" key="1">
    <citation type="journal article" date="2017" name="Int. J. Parasitol.">
        <title>The genome of the protozoan parasite Cystoisospora suis and a reverse vaccinology approach to identify vaccine candidates.</title>
        <authorList>
            <person name="Palmieri N."/>
            <person name="Shrestha A."/>
            <person name="Ruttkowski B."/>
            <person name="Beck T."/>
            <person name="Vogl C."/>
            <person name="Tomley F."/>
            <person name="Blake D.P."/>
            <person name="Joachim A."/>
        </authorList>
    </citation>
    <scope>NUCLEOTIDE SEQUENCE [LARGE SCALE GENOMIC DNA]</scope>
    <source>
        <strain evidence="1 2">Wien I</strain>
    </source>
</reference>
<organism evidence="1 2">
    <name type="scientific">Cystoisospora suis</name>
    <dbReference type="NCBI Taxonomy" id="483139"/>
    <lineage>
        <taxon>Eukaryota</taxon>
        <taxon>Sar</taxon>
        <taxon>Alveolata</taxon>
        <taxon>Apicomplexa</taxon>
        <taxon>Conoidasida</taxon>
        <taxon>Coccidia</taxon>
        <taxon>Eucoccidiorida</taxon>
        <taxon>Eimeriorina</taxon>
        <taxon>Sarcocystidae</taxon>
        <taxon>Cystoisospora</taxon>
    </lineage>
</organism>
<dbReference type="VEuPathDB" id="ToxoDB:CSUI_006662"/>
<comment type="caution">
    <text evidence="1">The sequence shown here is derived from an EMBL/GenBank/DDBJ whole genome shotgun (WGS) entry which is preliminary data.</text>
</comment>